<dbReference type="EMBL" id="CAADEZ010000072">
    <property type="protein sequence ID" value="VFJ49495.1"/>
    <property type="molecule type" value="Genomic_DNA"/>
</dbReference>
<evidence type="ECO:0000313" key="3">
    <source>
        <dbReference type="EMBL" id="VFJ49495.1"/>
    </source>
</evidence>
<gene>
    <name evidence="3" type="ORF">BECKFM1743A_GA0114220_100721</name>
    <name evidence="5" type="ORF">BECKFM1743B_GA0114221_100101</name>
    <name evidence="4" type="ORF">BECKFM1743C_GA0114222_103623</name>
</gene>
<proteinExistence type="predicted"/>
<reference evidence="5" key="1">
    <citation type="submission" date="2019-02" db="EMBL/GenBank/DDBJ databases">
        <authorList>
            <person name="Gruber-Vodicka R. H."/>
            <person name="Seah K. B. B."/>
        </authorList>
    </citation>
    <scope>NUCLEOTIDE SEQUENCE</scope>
    <source>
        <strain evidence="3">BECK_BZ163</strain>
        <strain evidence="5">BECK_BZ164</strain>
        <strain evidence="4">BECK_BZ165</strain>
    </source>
</reference>
<dbReference type="AlphaFoldDB" id="A0A450VMU7"/>
<protein>
    <submittedName>
        <fullName evidence="5">SIR2-like domain-containing protein</fullName>
    </submittedName>
</protein>
<dbReference type="EMBL" id="CAADFL010000010">
    <property type="protein sequence ID" value="VFK06071.1"/>
    <property type="molecule type" value="Genomic_DNA"/>
</dbReference>
<evidence type="ECO:0000313" key="4">
    <source>
        <dbReference type="EMBL" id="VFJ64205.1"/>
    </source>
</evidence>
<dbReference type="EMBL" id="CAADFA010000362">
    <property type="protein sequence ID" value="VFJ64205.1"/>
    <property type="molecule type" value="Genomic_DNA"/>
</dbReference>
<evidence type="ECO:0000256" key="2">
    <source>
        <dbReference type="SAM" id="MobiDB-lite"/>
    </source>
</evidence>
<evidence type="ECO:0000313" key="5">
    <source>
        <dbReference type="EMBL" id="VFK06071.1"/>
    </source>
</evidence>
<feature type="coiled-coil region" evidence="1">
    <location>
        <begin position="61"/>
        <end position="125"/>
    </location>
</feature>
<feature type="region of interest" description="Disordered" evidence="2">
    <location>
        <begin position="30"/>
        <end position="53"/>
    </location>
</feature>
<keyword evidence="1" id="KW-0175">Coiled coil</keyword>
<evidence type="ECO:0000256" key="1">
    <source>
        <dbReference type="SAM" id="Coils"/>
    </source>
</evidence>
<sequence>MDSKDRLVGRIRRIKPKSFRCFGFEFDLSSFAGESPQTPPDISQYPDTQYPDDPQQLEALRRTKIAQWDELQEAIAQLRQERTNETGREKRRSLEERIRALQEKSKVLETELPHLEERLHSLEEEPRERTAWSDPDTRARADALSRERRYALPEAKERFRSIPDPHRITPDIHRVERKDALKSRMDKLTQRLFPRRAEIGGEVFLAVADHLDKMQASGEEHPASITVLTDFLDNRLPAQKFPDRWRAAMETPSPPGHNFHALAEGLKNGDPVLFLGSAFSRTTAGAPLTHRELARGLLAAVDMQPADANDCEVPLSEIAQYYQRMLDYTRGALLRNLNEQLSRADPDVSLYRLLARVDQPLLIISTAYDESLETALMALGKPFVRMTPLMDQAGGYDPGRVRLSYFQREKPKETPPAAIAHDELSALDPMEEGYTIVYKVLGVCAGEGLNPNTDTAIAVTEEDFFHLTGHRENLFPEHLISRFGSRPFWFLGYKPERWEDRMLAGALLRTHSGQNRPFLVVDKHMDAFQEAFWNDSHGHFRPYHMGLEEFVSSLEAVWR</sequence>
<dbReference type="Pfam" id="PF13289">
    <property type="entry name" value="SIR2_2"/>
    <property type="match status" value="1"/>
</dbReference>
<organism evidence="5">
    <name type="scientific">Candidatus Kentrum sp. FM</name>
    <dbReference type="NCBI Taxonomy" id="2126340"/>
    <lineage>
        <taxon>Bacteria</taxon>
        <taxon>Pseudomonadati</taxon>
        <taxon>Pseudomonadota</taxon>
        <taxon>Gammaproteobacteria</taxon>
        <taxon>Candidatus Kentrum</taxon>
    </lineage>
</organism>
<accession>A0A450VMU7</accession>
<name>A0A450VMU7_9GAMM</name>